<comment type="subcellular location">
    <subcellularLocation>
        <location evidence="1">Secreted</location>
    </subcellularLocation>
</comment>
<evidence type="ECO:0000256" key="4">
    <source>
        <dbReference type="ARBA" id="ARBA00022702"/>
    </source>
</evidence>
<evidence type="ECO:0000256" key="6">
    <source>
        <dbReference type="ARBA" id="ARBA00023157"/>
    </source>
</evidence>
<name>A0A444YR26_ARAHY</name>
<keyword evidence="6" id="KW-1015">Disulfide bond</keyword>
<dbReference type="GO" id="GO:0009506">
    <property type="term" value="C:plasmodesma"/>
    <property type="evidence" value="ECO:0007669"/>
    <property type="project" value="TreeGrafter"/>
</dbReference>
<dbReference type="InterPro" id="IPR008801">
    <property type="entry name" value="RALF"/>
</dbReference>
<proteinExistence type="inferred from homology"/>
<comment type="similarity">
    <text evidence="2">Belongs to the plant rapid alkalinization factor (RALF) family.</text>
</comment>
<evidence type="ECO:0000256" key="5">
    <source>
        <dbReference type="ARBA" id="ARBA00022729"/>
    </source>
</evidence>
<evidence type="ECO:0000256" key="3">
    <source>
        <dbReference type="ARBA" id="ARBA00022525"/>
    </source>
</evidence>
<dbReference type="GO" id="GO:0005179">
    <property type="term" value="F:hormone activity"/>
    <property type="evidence" value="ECO:0007669"/>
    <property type="project" value="UniProtKB-KW"/>
</dbReference>
<dbReference type="PANTHER" id="PTHR33136">
    <property type="entry name" value="RAPID ALKALINIZATION FACTOR-LIKE"/>
    <property type="match status" value="1"/>
</dbReference>
<sequence length="109" mass="11521">MVTMTAMVVGMRMMSKTIPKSSYNGTIGECMEAKKEFVMDSESIMEIFESKNKVIGNGAIGRDGIPCSKNDNTTKNCSPGPPANRYNRGCSAFNRCRGGGGDGGGSTHG</sequence>
<evidence type="ECO:0000313" key="8">
    <source>
        <dbReference type="Proteomes" id="UP000289738"/>
    </source>
</evidence>
<dbReference type="GO" id="GO:0019722">
    <property type="term" value="P:calcium-mediated signaling"/>
    <property type="evidence" value="ECO:0007669"/>
    <property type="project" value="TreeGrafter"/>
</dbReference>
<evidence type="ECO:0008006" key="9">
    <source>
        <dbReference type="Google" id="ProtNLM"/>
    </source>
</evidence>
<dbReference type="AlphaFoldDB" id="A0A444YR26"/>
<keyword evidence="8" id="KW-1185">Reference proteome</keyword>
<dbReference type="PANTHER" id="PTHR33136:SF13">
    <property type="entry name" value="OS10G0328900 PROTEIN"/>
    <property type="match status" value="1"/>
</dbReference>
<organism evidence="7 8">
    <name type="scientific">Arachis hypogaea</name>
    <name type="common">Peanut</name>
    <dbReference type="NCBI Taxonomy" id="3818"/>
    <lineage>
        <taxon>Eukaryota</taxon>
        <taxon>Viridiplantae</taxon>
        <taxon>Streptophyta</taxon>
        <taxon>Embryophyta</taxon>
        <taxon>Tracheophyta</taxon>
        <taxon>Spermatophyta</taxon>
        <taxon>Magnoliopsida</taxon>
        <taxon>eudicotyledons</taxon>
        <taxon>Gunneridae</taxon>
        <taxon>Pentapetalae</taxon>
        <taxon>rosids</taxon>
        <taxon>fabids</taxon>
        <taxon>Fabales</taxon>
        <taxon>Fabaceae</taxon>
        <taxon>Papilionoideae</taxon>
        <taxon>50 kb inversion clade</taxon>
        <taxon>dalbergioids sensu lato</taxon>
        <taxon>Dalbergieae</taxon>
        <taxon>Pterocarpus clade</taxon>
        <taxon>Arachis</taxon>
    </lineage>
</organism>
<evidence type="ECO:0000313" key="7">
    <source>
        <dbReference type="EMBL" id="RYR04426.1"/>
    </source>
</evidence>
<protein>
    <recommendedName>
        <fullName evidence="9">Rapid ALkalinization Factor</fullName>
    </recommendedName>
</protein>
<evidence type="ECO:0000256" key="2">
    <source>
        <dbReference type="ARBA" id="ARBA00009178"/>
    </source>
</evidence>
<dbReference type="Proteomes" id="UP000289738">
    <property type="component" value="Chromosome B06"/>
</dbReference>
<keyword evidence="5" id="KW-0732">Signal</keyword>
<keyword evidence="4" id="KW-0372">Hormone</keyword>
<dbReference type="EMBL" id="SDMP01000016">
    <property type="protein sequence ID" value="RYR04426.1"/>
    <property type="molecule type" value="Genomic_DNA"/>
</dbReference>
<reference evidence="7 8" key="1">
    <citation type="submission" date="2019-01" db="EMBL/GenBank/DDBJ databases">
        <title>Sequencing of cultivated peanut Arachis hypogaea provides insights into genome evolution and oil improvement.</title>
        <authorList>
            <person name="Chen X."/>
        </authorList>
    </citation>
    <scope>NUCLEOTIDE SEQUENCE [LARGE SCALE GENOMIC DNA]</scope>
    <source>
        <strain evidence="8">cv. Fuhuasheng</strain>
        <tissue evidence="7">Leaves</tissue>
    </source>
</reference>
<gene>
    <name evidence="7" type="ORF">Ahy_B06g084150</name>
</gene>
<evidence type="ECO:0000256" key="1">
    <source>
        <dbReference type="ARBA" id="ARBA00004613"/>
    </source>
</evidence>
<dbReference type="STRING" id="3818.A0A444YR26"/>
<keyword evidence="3" id="KW-0964">Secreted</keyword>
<dbReference type="Pfam" id="PF05498">
    <property type="entry name" value="RALF"/>
    <property type="match status" value="1"/>
</dbReference>
<comment type="caution">
    <text evidence="7">The sequence shown here is derived from an EMBL/GenBank/DDBJ whole genome shotgun (WGS) entry which is preliminary data.</text>
</comment>
<dbReference type="GO" id="GO:0005576">
    <property type="term" value="C:extracellular region"/>
    <property type="evidence" value="ECO:0007669"/>
    <property type="project" value="UniProtKB-SubCell"/>
</dbReference>
<dbReference type="GO" id="GO:0040008">
    <property type="term" value="P:regulation of growth"/>
    <property type="evidence" value="ECO:0007669"/>
    <property type="project" value="UniProtKB-ARBA"/>
</dbReference>
<accession>A0A444YR26</accession>